<dbReference type="Proteomes" id="UP001060085">
    <property type="component" value="Linkage Group LG08"/>
</dbReference>
<comment type="caution">
    <text evidence="1">The sequence shown here is derived from an EMBL/GenBank/DDBJ whole genome shotgun (WGS) entry which is preliminary data.</text>
</comment>
<evidence type="ECO:0000313" key="1">
    <source>
        <dbReference type="EMBL" id="KAI5648832.1"/>
    </source>
</evidence>
<reference evidence="2" key="1">
    <citation type="journal article" date="2023" name="Nat. Plants">
        <title>Single-cell RNA sequencing provides a high-resolution roadmap for understanding the multicellular compartmentation of specialized metabolism.</title>
        <authorList>
            <person name="Sun S."/>
            <person name="Shen X."/>
            <person name="Li Y."/>
            <person name="Li Y."/>
            <person name="Wang S."/>
            <person name="Li R."/>
            <person name="Zhang H."/>
            <person name="Shen G."/>
            <person name="Guo B."/>
            <person name="Wei J."/>
            <person name="Xu J."/>
            <person name="St-Pierre B."/>
            <person name="Chen S."/>
            <person name="Sun C."/>
        </authorList>
    </citation>
    <scope>NUCLEOTIDE SEQUENCE [LARGE SCALE GENOMIC DNA]</scope>
</reference>
<keyword evidence="2" id="KW-1185">Reference proteome</keyword>
<evidence type="ECO:0000313" key="2">
    <source>
        <dbReference type="Proteomes" id="UP001060085"/>
    </source>
</evidence>
<name>A0ACB9ZMA8_CATRO</name>
<proteinExistence type="predicted"/>
<protein>
    <submittedName>
        <fullName evidence="1">Uncharacterized protein</fullName>
    </submittedName>
</protein>
<sequence length="1470" mass="167328">MEDDKEKNRDEDEVIENASASSDSFISESDDNDEESEEVPHPEEPLTEQEIEELINDLVEVESKAAEAQESLEEESLAKVEAEVREELGQTLSGDELEKAVAEEMEAFKEEWEAVLDELETESAHLIEQLDGAGIELPKLYKWIESQVPHGCSTDAWKKRTHWVGSQVTSHATESIVDAENYLQIHRPVRRRHGKVLEEGASGFLEKKLGIGAGCVAVASGSDVGWSSFNKICSNKSSSDSISFGSKDWASVYLASTPQQAADLGLQFPGVDEVEEIDEIRDSSIDADALANEEDLILTEEQKRNFRKVKEEDDANADKKFQIRLKRRRHKKRRKEEALRKDLNSPVHSLDANILRNSCCDVDEEKGAVNIDSSMAAQSAFPNLADSMDSKFSDACGELDINDELPVTRSGSTSPKANAGDMVDQFDVQNKKEDTSHSSCAQLNSQNKSFRCTACDKVAWQVNLHPLLKVRVCLDCKNLMESKMQVKDADCSECYCAWCGRTVDLKSCRSCKNLFCVCCIKRNLSEKFLLEVQTSNWQCCCCNPGMLQHLTLQSEELIESEVQTDSSSDSDSDNSDAFLGTSIGNRKRRKKKIRRIIDDTELGEETKRKIAIEKERQERLKSLGAQFSVKSSMMNTGSCTWNSSEGGNAEVLGDSLTGYIINVVREQGEEPVRIPPSISAKLKPHQITGIRFMWENIIQSVREVKSGDKGLGCILAHTMGLGKTFQVIAFLYTAMRRVDLGLRTVLIVTPVSVLHNWRNEFNKWKPSELKPLRVFMLQDVPRERRAALILKWRSKGGVFLMGYTAFRNLALGKQIKDRQVAKEISEALQGGPDILVCDEAHMIKNTRADITQALKQNKCQRRIALTGSPLQNNLMEYYCMVDFVREGFLGSSHEFRNRFQNPIENGQHTNSTANDVKIMNQRSHILYEQLKGFVQRMDMNVVKKDLPPKTVFVLTVKLSPLQRKLYQRFLRVHGFTKDKASGETIRKRSFFAGYQALAQIWNHPGILQLMKENKDNIRREDPVENFLVDDCSSDENMDYNVISGEKLGNNFDGRKSDNGYLHEHWWRDLLQDNCKEVDYSGKMVLLLDILKMCADMGDKALVFSQSIPTLDLIELYLSKLTRTRKPGKCWRRGKDWYRLDGRTDGLERQKIVENFNEPSNTRVKCTLLSTKAGSLGINLHAANRVIIVDGSWNPTYDLQAIYRVWRYGQTKPVFAYRLLAHGTMEEKIYKRQVTKEGLAARVVDKQQVHRTISKEEMLDLFYFGDEEDHDMLPQLGQEKMEAAEVIKSCNVDNSANQEVPSPQGGISSDGLMQKLIDRHHPRWIANYHEHETLLQENEDEKLSKEEQDLAWEVYRKDFEWQEEVKQVSRNEYSFEQHQISNDKSANERRHIVAEPECERKAKLPKTEPAAPRSNTHPAYLARYRYQMPVRKCTKLSHLLTLRSQGTKMGCTTVCGECAQEISWEELKQAR</sequence>
<organism evidence="1 2">
    <name type="scientific">Catharanthus roseus</name>
    <name type="common">Madagascar periwinkle</name>
    <name type="synonym">Vinca rosea</name>
    <dbReference type="NCBI Taxonomy" id="4058"/>
    <lineage>
        <taxon>Eukaryota</taxon>
        <taxon>Viridiplantae</taxon>
        <taxon>Streptophyta</taxon>
        <taxon>Embryophyta</taxon>
        <taxon>Tracheophyta</taxon>
        <taxon>Spermatophyta</taxon>
        <taxon>Magnoliopsida</taxon>
        <taxon>eudicotyledons</taxon>
        <taxon>Gunneridae</taxon>
        <taxon>Pentapetalae</taxon>
        <taxon>asterids</taxon>
        <taxon>lamiids</taxon>
        <taxon>Gentianales</taxon>
        <taxon>Apocynaceae</taxon>
        <taxon>Rauvolfioideae</taxon>
        <taxon>Vinceae</taxon>
        <taxon>Catharanthinae</taxon>
        <taxon>Catharanthus</taxon>
    </lineage>
</organism>
<gene>
    <name evidence="1" type="ORF">M9H77_34837</name>
</gene>
<dbReference type="EMBL" id="CM044708">
    <property type="protein sequence ID" value="KAI5648832.1"/>
    <property type="molecule type" value="Genomic_DNA"/>
</dbReference>
<accession>A0ACB9ZMA8</accession>